<name>A0A644Y6D6_9ZZZZ</name>
<reference evidence="1" key="1">
    <citation type="submission" date="2019-08" db="EMBL/GenBank/DDBJ databases">
        <authorList>
            <person name="Kucharzyk K."/>
            <person name="Murdoch R.W."/>
            <person name="Higgins S."/>
            <person name="Loffler F."/>
        </authorList>
    </citation>
    <scope>NUCLEOTIDE SEQUENCE</scope>
</reference>
<protein>
    <submittedName>
        <fullName evidence="1">Uncharacterized protein</fullName>
    </submittedName>
</protein>
<sequence>MPLGEQFRAAGLLWHGLPAGRELIAFQQEPLDLHLQRLPRRSDGKCGEKILLAALARDDAGKISAQRLADIMRRLRGREQVPAAPLADVGDVIAGFLGHGGQLGAGKVHELAKQRPVGGHRHHSRCFFLF</sequence>
<gene>
    <name evidence="1" type="ORF">SDC9_70487</name>
</gene>
<comment type="caution">
    <text evidence="1">The sequence shown here is derived from an EMBL/GenBank/DDBJ whole genome shotgun (WGS) entry which is preliminary data.</text>
</comment>
<evidence type="ECO:0000313" key="1">
    <source>
        <dbReference type="EMBL" id="MPM24010.1"/>
    </source>
</evidence>
<dbReference type="EMBL" id="VSSQ01004163">
    <property type="protein sequence ID" value="MPM24010.1"/>
    <property type="molecule type" value="Genomic_DNA"/>
</dbReference>
<dbReference type="AlphaFoldDB" id="A0A644Y6D6"/>
<proteinExistence type="predicted"/>
<organism evidence="1">
    <name type="scientific">bioreactor metagenome</name>
    <dbReference type="NCBI Taxonomy" id="1076179"/>
    <lineage>
        <taxon>unclassified sequences</taxon>
        <taxon>metagenomes</taxon>
        <taxon>ecological metagenomes</taxon>
    </lineage>
</organism>
<accession>A0A644Y6D6</accession>